<protein>
    <submittedName>
        <fullName evidence="2">Uncharacterized protein</fullName>
    </submittedName>
</protein>
<name>A0A6J4JTA5_9SPHI</name>
<dbReference type="EMBL" id="CADCTQ010000354">
    <property type="protein sequence ID" value="CAA9286703.1"/>
    <property type="molecule type" value="Genomic_DNA"/>
</dbReference>
<proteinExistence type="predicted"/>
<dbReference type="AlphaFoldDB" id="A0A6J4JTA5"/>
<reference evidence="2" key="1">
    <citation type="submission" date="2020-02" db="EMBL/GenBank/DDBJ databases">
        <authorList>
            <person name="Meier V. D."/>
        </authorList>
    </citation>
    <scope>NUCLEOTIDE SEQUENCE</scope>
    <source>
        <strain evidence="2">AVDCRST_MAG56</strain>
    </source>
</reference>
<feature type="non-terminal residue" evidence="2">
    <location>
        <position position="147"/>
    </location>
</feature>
<evidence type="ECO:0000256" key="1">
    <source>
        <dbReference type="SAM" id="MobiDB-lite"/>
    </source>
</evidence>
<organism evidence="2">
    <name type="scientific">uncultured Cytophagales bacterium</name>
    <dbReference type="NCBI Taxonomy" id="158755"/>
    <lineage>
        <taxon>Bacteria</taxon>
        <taxon>Pseudomonadati</taxon>
        <taxon>Bacteroidota</taxon>
        <taxon>Sphingobacteriia</taxon>
        <taxon>Sphingobacteriales</taxon>
        <taxon>environmental samples</taxon>
    </lineage>
</organism>
<evidence type="ECO:0000313" key="2">
    <source>
        <dbReference type="EMBL" id="CAA9286703.1"/>
    </source>
</evidence>
<feature type="region of interest" description="Disordered" evidence="1">
    <location>
        <begin position="99"/>
        <end position="147"/>
    </location>
</feature>
<sequence>EILRCFCHCPAVALRSRAGPEIRRVRHQRGGHRGLRSGGVFYRKQARKGHGRADLQLAGGRLAFCQPATPGRLQGRPPEVRPAVRRVLRLRHFPGLQSPHRARCLDGGKQQALPQLQQESKRDLEQRPAGLHQKGRCQLAQSSQAGV</sequence>
<feature type="non-terminal residue" evidence="2">
    <location>
        <position position="1"/>
    </location>
</feature>
<gene>
    <name evidence="2" type="ORF">AVDCRST_MAG56-4198</name>
</gene>
<accession>A0A6J4JTA5</accession>